<organism evidence="1 2">
    <name type="scientific">Candidatus Scatoplasma merdavium</name>
    <dbReference type="NCBI Taxonomy" id="2840932"/>
    <lineage>
        <taxon>Bacteria</taxon>
        <taxon>Bacillati</taxon>
        <taxon>Bacillota</taxon>
        <taxon>Bacilli</taxon>
        <taxon>Bacillales</taxon>
        <taxon>Candidatus Scatoplasma</taxon>
    </lineage>
</organism>
<dbReference type="EMBL" id="JADING010000075">
    <property type="protein sequence ID" value="MBO8414365.1"/>
    <property type="molecule type" value="Genomic_DNA"/>
</dbReference>
<dbReference type="AlphaFoldDB" id="A0A9D9D726"/>
<protein>
    <submittedName>
        <fullName evidence="1">Uncharacterized protein</fullName>
    </submittedName>
</protein>
<sequence length="475" mass="55095">MPNYGKRFSEDKYLSKEQVKQELNMYSIDPIWAEILSYRKNMGESLELPSIDRTKFSLTYTKYLTSKLFILERKLVSLALKLSKYDRNELDYIKDNLKVNVLLSVLNAQGVEQTRSFVLSLVQEELSSIPNDSIVIDNYNRALNYMVENDFDKVDDSLFLDVYSLLCYGEKEDIAYREVTFLAQKYFPNNFVYDEAPLDRIKPMMQSLGEFIKDDSLLMSVRGIATLFYLDYLKPFNDFREEFACLGLKLCLSLSDLKGIAPYLNFEQVYLEKDPVRKEKVVLAQKTYDLTYYFIYMTDKLIEVCDKTEEDIDSLEASFVPSNSYDEKASAISNLTISSFPQSNKTDNIISLGVKEAEDMMKSDSSIQPVQIYTDADVALPVLKAGLSVKDIERITNDLIETYPVLKYSQAHFYAGHCTIGHTYTIQQFKKEEQTSYETARTSMDFLAKLGFYQKSQLKNKFVYRPIPRRKKNHE</sequence>
<comment type="caution">
    <text evidence="1">The sequence shown here is derived from an EMBL/GenBank/DDBJ whole genome shotgun (WGS) entry which is preliminary data.</text>
</comment>
<reference evidence="1" key="1">
    <citation type="submission" date="2020-10" db="EMBL/GenBank/DDBJ databases">
        <authorList>
            <person name="Gilroy R."/>
        </authorList>
    </citation>
    <scope>NUCLEOTIDE SEQUENCE</scope>
    <source>
        <strain evidence="1">1748</strain>
    </source>
</reference>
<evidence type="ECO:0000313" key="1">
    <source>
        <dbReference type="EMBL" id="MBO8414365.1"/>
    </source>
</evidence>
<gene>
    <name evidence="1" type="ORF">IAC78_02675</name>
</gene>
<accession>A0A9D9D726</accession>
<name>A0A9D9D726_9BACL</name>
<proteinExistence type="predicted"/>
<dbReference type="Proteomes" id="UP000823629">
    <property type="component" value="Unassembled WGS sequence"/>
</dbReference>
<evidence type="ECO:0000313" key="2">
    <source>
        <dbReference type="Proteomes" id="UP000823629"/>
    </source>
</evidence>
<reference evidence="1" key="2">
    <citation type="journal article" date="2021" name="PeerJ">
        <title>Extensive microbial diversity within the chicken gut microbiome revealed by metagenomics and culture.</title>
        <authorList>
            <person name="Gilroy R."/>
            <person name="Ravi A."/>
            <person name="Getino M."/>
            <person name="Pursley I."/>
            <person name="Horton D.L."/>
            <person name="Alikhan N.F."/>
            <person name="Baker D."/>
            <person name="Gharbi K."/>
            <person name="Hall N."/>
            <person name="Watson M."/>
            <person name="Adriaenssens E.M."/>
            <person name="Foster-Nyarko E."/>
            <person name="Jarju S."/>
            <person name="Secka A."/>
            <person name="Antonio M."/>
            <person name="Oren A."/>
            <person name="Chaudhuri R.R."/>
            <person name="La Ragione R."/>
            <person name="Hildebrand F."/>
            <person name="Pallen M.J."/>
        </authorList>
    </citation>
    <scope>NUCLEOTIDE SEQUENCE</scope>
    <source>
        <strain evidence="1">1748</strain>
    </source>
</reference>